<evidence type="ECO:0000313" key="2">
    <source>
        <dbReference type="EMBL" id="CAJ1970166.1"/>
    </source>
</evidence>
<dbReference type="AlphaFoldDB" id="A0AAD2JPL8"/>
<keyword evidence="1" id="KW-1133">Transmembrane helix</keyword>
<feature type="transmembrane region" description="Helical" evidence="1">
    <location>
        <begin position="501"/>
        <end position="523"/>
    </location>
</feature>
<protein>
    <submittedName>
        <fullName evidence="2">Uncharacterized protein</fullName>
    </submittedName>
</protein>
<keyword evidence="3" id="KW-1185">Reference proteome</keyword>
<dbReference type="Proteomes" id="UP001295423">
    <property type="component" value="Unassembled WGS sequence"/>
</dbReference>
<proteinExistence type="predicted"/>
<gene>
    <name evidence="2" type="ORF">CYCCA115_LOCUS24189</name>
</gene>
<dbReference type="EMBL" id="CAKOGP040002469">
    <property type="protein sequence ID" value="CAJ1970166.1"/>
    <property type="molecule type" value="Genomic_DNA"/>
</dbReference>
<accession>A0AAD2JPL8</accession>
<keyword evidence="1" id="KW-0472">Membrane</keyword>
<dbReference type="SUPFAM" id="SSF50998">
    <property type="entry name" value="Quinoprotein alcohol dehydrogenase-like"/>
    <property type="match status" value="1"/>
</dbReference>
<evidence type="ECO:0000313" key="3">
    <source>
        <dbReference type="Proteomes" id="UP001295423"/>
    </source>
</evidence>
<dbReference type="InterPro" id="IPR011047">
    <property type="entry name" value="Quinoprotein_ADH-like_sf"/>
</dbReference>
<keyword evidence="1" id="KW-0812">Transmembrane</keyword>
<sequence length="559" mass="59967">MVISLPQQAQSFVTTSTSSSSLGYGFAVDARGSAKMLISGIDYVSDSEKETPNSQEADTDCYVGVGNAQELELVKFDSLNICLDIAILNLPDQPAVAGLPDAIVTAMAGQQPMIVSLNYGTEFSDSTMVDSALLPTRYFPAVMTTDTQMGGVYVALHPTHGTSIAPATPQPDGSTDQAEEMRSTWFFLEQMTRPAPIFVQPTDGDHSPKIVKYNMLTEDMEWIHTLETQEGKSLVAGMAVSQARNFLVIVGSATGTGPGVGAGSVSDGDWDGFLTVLDMNMGDLNTGNWNLTYNALHSTRIRTQKNIDDVVLDVCVSGDKAYVVGSTQGRFEGEINGGAFILKYDIDPLRLLWVHQIAGKSVGATHCAIDGETLYVGGSAPPGIELDERKVPKNEAVDTTHDIFVAKFNAETGVREFLRQIDSHRDDELIGMTITPSNQNLLLSANARDFATGETIIFTMDMDSEGNYDWEKLAPNIDPITGASIASSASDSNEEDNSDDWLVAVAIAVPVIILLAITCYYFACLSAAQVPLDYPDNPTHGNAAQDTELQIVGESATVV</sequence>
<reference evidence="2" key="1">
    <citation type="submission" date="2023-08" db="EMBL/GenBank/DDBJ databases">
        <authorList>
            <person name="Audoor S."/>
            <person name="Bilcke G."/>
        </authorList>
    </citation>
    <scope>NUCLEOTIDE SEQUENCE</scope>
</reference>
<name>A0AAD2JPL8_9STRA</name>
<organism evidence="2 3">
    <name type="scientific">Cylindrotheca closterium</name>
    <dbReference type="NCBI Taxonomy" id="2856"/>
    <lineage>
        <taxon>Eukaryota</taxon>
        <taxon>Sar</taxon>
        <taxon>Stramenopiles</taxon>
        <taxon>Ochrophyta</taxon>
        <taxon>Bacillariophyta</taxon>
        <taxon>Bacillariophyceae</taxon>
        <taxon>Bacillariophycidae</taxon>
        <taxon>Bacillariales</taxon>
        <taxon>Bacillariaceae</taxon>
        <taxon>Cylindrotheca</taxon>
    </lineage>
</organism>
<comment type="caution">
    <text evidence="2">The sequence shown here is derived from an EMBL/GenBank/DDBJ whole genome shotgun (WGS) entry which is preliminary data.</text>
</comment>
<evidence type="ECO:0000256" key="1">
    <source>
        <dbReference type="SAM" id="Phobius"/>
    </source>
</evidence>